<evidence type="ECO:0000256" key="1">
    <source>
        <dbReference type="SAM" id="Coils"/>
    </source>
</evidence>
<reference evidence="4" key="1">
    <citation type="submission" date="2023-01" db="EMBL/GenBank/DDBJ databases">
        <title>Key to firefly adult light organ development and bioluminescence: homeobox transcription factors regulate luciferase expression and transportation to peroxisome.</title>
        <authorList>
            <person name="Fu X."/>
        </authorList>
    </citation>
    <scope>NUCLEOTIDE SEQUENCE [LARGE SCALE GENOMIC DNA]</scope>
</reference>
<accession>A0AAN7PU34</accession>
<keyword evidence="4" id="KW-1185">Reference proteome</keyword>
<evidence type="ECO:0000313" key="4">
    <source>
        <dbReference type="Proteomes" id="UP001353858"/>
    </source>
</evidence>
<sequence>MSVHDELTNACKNFDIFVLECLDQFDIEVGREMGWFDVVLNDVAEFDRTGVLPQTVGGTVQSKSSTEPEVDSSKIDNERINVTSSSSNSLKENDLSNTQLLNSTSQRITRHAKKMVLSNVQQMHDNLLNTVNNAYIKMERVSEAVNNDASHLLSDVKVKKEMPPPQGPVVRNKRKKKVADPSLTVKSELLDELSKNNANRDSDVQIQNDTLPAIVLEDSIIESRLQPVRNTRTKKRKIEEEVDNSEVQTSTPIATEEPEQTVNETMVISKPTILNDTVVLEKATVGKEVVTLKDILTDDEDVVDDSPPRSKRQRTIKQVFSPYENSPVKKRVEAFEKLGATSDTASKVLRSKMGNKQSVDRDTTKTFLNQKSRLFGTPLMENRLRHLQTSSASKSGSNIPIPSSNTFLTANKASSGLKTSASQMEFRERELRRRQKEADALQKKEAMILAATEEKRKKREEREMKVQQLKIAKERNKQMQLEIIEKAKDEKYKQILAEKEAKLMKQKEEAAQKRAAAVRKVAEARKNDALKIKFVPPYLKYQTPLLPSPDCYDSDDSAIKDIIKIPHWQKSRSLAQIQKKMLNWTSLKKMFFLSGPRTPNLQEIFPTIEPSKLKRTSSAIWNKTEKSILDNLTEEGEYED</sequence>
<proteinExistence type="predicted"/>
<feature type="region of interest" description="Disordered" evidence="2">
    <location>
        <begin position="159"/>
        <end position="178"/>
    </location>
</feature>
<evidence type="ECO:0000256" key="2">
    <source>
        <dbReference type="SAM" id="MobiDB-lite"/>
    </source>
</evidence>
<dbReference type="Proteomes" id="UP001353858">
    <property type="component" value="Unassembled WGS sequence"/>
</dbReference>
<dbReference type="EMBL" id="JARPUR010000004">
    <property type="protein sequence ID" value="KAK4877264.1"/>
    <property type="molecule type" value="Genomic_DNA"/>
</dbReference>
<protein>
    <recommendedName>
        <fullName evidence="5">Inner centromere protein ARK-binding domain-containing protein</fullName>
    </recommendedName>
</protein>
<organism evidence="3 4">
    <name type="scientific">Aquatica leii</name>
    <dbReference type="NCBI Taxonomy" id="1421715"/>
    <lineage>
        <taxon>Eukaryota</taxon>
        <taxon>Metazoa</taxon>
        <taxon>Ecdysozoa</taxon>
        <taxon>Arthropoda</taxon>
        <taxon>Hexapoda</taxon>
        <taxon>Insecta</taxon>
        <taxon>Pterygota</taxon>
        <taxon>Neoptera</taxon>
        <taxon>Endopterygota</taxon>
        <taxon>Coleoptera</taxon>
        <taxon>Polyphaga</taxon>
        <taxon>Elateriformia</taxon>
        <taxon>Elateroidea</taxon>
        <taxon>Lampyridae</taxon>
        <taxon>Luciolinae</taxon>
        <taxon>Aquatica</taxon>
    </lineage>
</organism>
<gene>
    <name evidence="3" type="ORF">RN001_009770</name>
</gene>
<comment type="caution">
    <text evidence="3">The sequence shown here is derived from an EMBL/GenBank/DDBJ whole genome shotgun (WGS) entry which is preliminary data.</text>
</comment>
<dbReference type="AlphaFoldDB" id="A0AAN7PU34"/>
<name>A0AAN7PU34_9COLE</name>
<evidence type="ECO:0008006" key="5">
    <source>
        <dbReference type="Google" id="ProtNLM"/>
    </source>
</evidence>
<feature type="coiled-coil region" evidence="1">
    <location>
        <begin position="424"/>
        <end position="527"/>
    </location>
</feature>
<keyword evidence="1" id="KW-0175">Coiled coil</keyword>
<evidence type="ECO:0000313" key="3">
    <source>
        <dbReference type="EMBL" id="KAK4877264.1"/>
    </source>
</evidence>